<feature type="transmembrane region" description="Helical" evidence="1">
    <location>
        <begin position="20"/>
        <end position="42"/>
    </location>
</feature>
<evidence type="ECO:0000256" key="1">
    <source>
        <dbReference type="SAM" id="Phobius"/>
    </source>
</evidence>
<keyword evidence="1" id="KW-0472">Membrane</keyword>
<name>A0A1L9TWC3_9EURO</name>
<keyword evidence="1" id="KW-1133">Transmembrane helix</keyword>
<protein>
    <submittedName>
        <fullName evidence="2">Uncharacterized protein</fullName>
    </submittedName>
</protein>
<sequence length="94" mass="11172">MVHFVGRFFFFFLVPLNLSSFYFPPCFWSVIVVVVVVVCRFIRVGMRNVMSRQFISLWKDDCMIPIQMLGPLSTHNMIFQPHKEKKRKEVGRIT</sequence>
<reference evidence="3" key="1">
    <citation type="journal article" date="2017" name="Genome Biol.">
        <title>Comparative genomics reveals high biological diversity and specific adaptations in the industrially and medically important fungal genus Aspergillus.</title>
        <authorList>
            <person name="de Vries R.P."/>
            <person name="Riley R."/>
            <person name="Wiebenga A."/>
            <person name="Aguilar-Osorio G."/>
            <person name="Amillis S."/>
            <person name="Uchima C.A."/>
            <person name="Anderluh G."/>
            <person name="Asadollahi M."/>
            <person name="Askin M."/>
            <person name="Barry K."/>
            <person name="Battaglia E."/>
            <person name="Bayram O."/>
            <person name="Benocci T."/>
            <person name="Braus-Stromeyer S.A."/>
            <person name="Caldana C."/>
            <person name="Canovas D."/>
            <person name="Cerqueira G.C."/>
            <person name="Chen F."/>
            <person name="Chen W."/>
            <person name="Choi C."/>
            <person name="Clum A."/>
            <person name="Dos Santos R.A."/>
            <person name="Damasio A.R."/>
            <person name="Diallinas G."/>
            <person name="Emri T."/>
            <person name="Fekete E."/>
            <person name="Flipphi M."/>
            <person name="Freyberg S."/>
            <person name="Gallo A."/>
            <person name="Gournas C."/>
            <person name="Habgood R."/>
            <person name="Hainaut M."/>
            <person name="Harispe M.L."/>
            <person name="Henrissat B."/>
            <person name="Hilden K.S."/>
            <person name="Hope R."/>
            <person name="Hossain A."/>
            <person name="Karabika E."/>
            <person name="Karaffa L."/>
            <person name="Karanyi Z."/>
            <person name="Krasevec N."/>
            <person name="Kuo A."/>
            <person name="Kusch H."/>
            <person name="LaButti K."/>
            <person name="Lagendijk E.L."/>
            <person name="Lapidus A."/>
            <person name="Levasseur A."/>
            <person name="Lindquist E."/>
            <person name="Lipzen A."/>
            <person name="Logrieco A.F."/>
            <person name="MacCabe A."/>
            <person name="Maekelae M.R."/>
            <person name="Malavazi I."/>
            <person name="Melin P."/>
            <person name="Meyer V."/>
            <person name="Mielnichuk N."/>
            <person name="Miskei M."/>
            <person name="Molnar A.P."/>
            <person name="Mule G."/>
            <person name="Ngan C.Y."/>
            <person name="Orejas M."/>
            <person name="Orosz E."/>
            <person name="Ouedraogo J.P."/>
            <person name="Overkamp K.M."/>
            <person name="Park H.-S."/>
            <person name="Perrone G."/>
            <person name="Piumi F."/>
            <person name="Punt P.J."/>
            <person name="Ram A.F."/>
            <person name="Ramon A."/>
            <person name="Rauscher S."/>
            <person name="Record E."/>
            <person name="Riano-Pachon D.M."/>
            <person name="Robert V."/>
            <person name="Roehrig J."/>
            <person name="Ruller R."/>
            <person name="Salamov A."/>
            <person name="Salih N.S."/>
            <person name="Samson R.A."/>
            <person name="Sandor E."/>
            <person name="Sanguinetti M."/>
            <person name="Schuetze T."/>
            <person name="Sepcic K."/>
            <person name="Shelest E."/>
            <person name="Sherlock G."/>
            <person name="Sophianopoulou V."/>
            <person name="Squina F.M."/>
            <person name="Sun H."/>
            <person name="Susca A."/>
            <person name="Todd R.B."/>
            <person name="Tsang A."/>
            <person name="Unkles S.E."/>
            <person name="van de Wiele N."/>
            <person name="van Rossen-Uffink D."/>
            <person name="Oliveira J.V."/>
            <person name="Vesth T.C."/>
            <person name="Visser J."/>
            <person name="Yu J.-H."/>
            <person name="Zhou M."/>
            <person name="Andersen M.R."/>
            <person name="Archer D.B."/>
            <person name="Baker S.E."/>
            <person name="Benoit I."/>
            <person name="Brakhage A.A."/>
            <person name="Braus G.H."/>
            <person name="Fischer R."/>
            <person name="Frisvad J.C."/>
            <person name="Goldman G.H."/>
            <person name="Houbraken J."/>
            <person name="Oakley B."/>
            <person name="Pocsi I."/>
            <person name="Scazzocchio C."/>
            <person name="Seiboth B."/>
            <person name="vanKuyk P.A."/>
            <person name="Wortman J."/>
            <person name="Dyer P.S."/>
            <person name="Grigoriev I.V."/>
        </authorList>
    </citation>
    <scope>NUCLEOTIDE SEQUENCE [LARGE SCALE GENOMIC DNA]</scope>
    <source>
        <strain evidence="3">CBS 593.65</strain>
    </source>
</reference>
<evidence type="ECO:0000313" key="2">
    <source>
        <dbReference type="EMBL" id="OJJ63593.1"/>
    </source>
</evidence>
<accession>A0A1L9TWC3</accession>
<dbReference type="VEuPathDB" id="FungiDB:ASPSYDRAFT_245858"/>
<evidence type="ECO:0000313" key="3">
    <source>
        <dbReference type="Proteomes" id="UP000184356"/>
    </source>
</evidence>
<dbReference type="EMBL" id="KV878582">
    <property type="protein sequence ID" value="OJJ63593.1"/>
    <property type="molecule type" value="Genomic_DNA"/>
</dbReference>
<dbReference type="AlphaFoldDB" id="A0A1L9TWC3"/>
<dbReference type="RefSeq" id="XP_040707399.1">
    <property type="nucleotide sequence ID" value="XM_040844141.1"/>
</dbReference>
<keyword evidence="3" id="KW-1185">Reference proteome</keyword>
<dbReference type="GeneID" id="63760214"/>
<organism evidence="2 3">
    <name type="scientific">Aspergillus sydowii CBS 593.65</name>
    <dbReference type="NCBI Taxonomy" id="1036612"/>
    <lineage>
        <taxon>Eukaryota</taxon>
        <taxon>Fungi</taxon>
        <taxon>Dikarya</taxon>
        <taxon>Ascomycota</taxon>
        <taxon>Pezizomycotina</taxon>
        <taxon>Eurotiomycetes</taxon>
        <taxon>Eurotiomycetidae</taxon>
        <taxon>Eurotiales</taxon>
        <taxon>Aspergillaceae</taxon>
        <taxon>Aspergillus</taxon>
        <taxon>Aspergillus subgen. Nidulantes</taxon>
    </lineage>
</organism>
<gene>
    <name evidence="2" type="ORF">ASPSYDRAFT_245858</name>
</gene>
<keyword evidence="1" id="KW-0812">Transmembrane</keyword>
<proteinExistence type="predicted"/>
<dbReference type="Proteomes" id="UP000184356">
    <property type="component" value="Unassembled WGS sequence"/>
</dbReference>